<dbReference type="Pfam" id="PF21948">
    <property type="entry name" value="LplA-B_cat"/>
    <property type="match status" value="1"/>
</dbReference>
<dbReference type="SUPFAM" id="SSF55681">
    <property type="entry name" value="Class II aaRS and biotin synthetases"/>
    <property type="match status" value="1"/>
</dbReference>
<dbReference type="InterPro" id="IPR004143">
    <property type="entry name" value="BPL_LPL_catalytic"/>
</dbReference>
<dbReference type="PROSITE" id="PS51733">
    <property type="entry name" value="BPL_LPL_CATALYTIC"/>
    <property type="match status" value="1"/>
</dbReference>
<protein>
    <submittedName>
        <fullName evidence="2">Lipoate-protein ligase A-like protein</fullName>
    </submittedName>
</protein>
<dbReference type="HOGENOM" id="CLU_085363_1_0_2"/>
<dbReference type="KEGG" id="htu:Htur_0393"/>
<feature type="domain" description="BPL/LPL catalytic" evidence="1">
    <location>
        <begin position="26"/>
        <end position="235"/>
    </location>
</feature>
<dbReference type="AlphaFoldDB" id="D2RV00"/>
<dbReference type="EMBL" id="CP001860">
    <property type="protein sequence ID" value="ADB59293.1"/>
    <property type="molecule type" value="Genomic_DNA"/>
</dbReference>
<dbReference type="Gene3D" id="3.30.930.10">
    <property type="entry name" value="Bira Bifunctional Protein, Domain 2"/>
    <property type="match status" value="1"/>
</dbReference>
<sequence>MRVLRGRAATIETDREASRRLLSTAADGEPAVRVWTPHRQIAFGRRDRRLEGYDRARERARARGFPPVERDVGGRAVAYDGETTLAFARAEPVADFRRGTDDRYERATAAVEDALRSLAGGLEPVRGEPDDSFCPGTHSLSLAAGDGEEGGTERHRKVVGIAQRVRQDAAVVAGIVLVANRGRLATVLESVYGALEVPFDPDTVGSVADAGGPPDPSVVRAAVEDALVGDASTVTVESVEASE</sequence>
<dbReference type="OrthoDB" id="192160at2157"/>
<dbReference type="STRING" id="543526.Htur_0393"/>
<evidence type="ECO:0000313" key="3">
    <source>
        <dbReference type="Proteomes" id="UP000001903"/>
    </source>
</evidence>
<dbReference type="GO" id="GO:0016874">
    <property type="term" value="F:ligase activity"/>
    <property type="evidence" value="ECO:0007669"/>
    <property type="project" value="UniProtKB-KW"/>
</dbReference>
<keyword evidence="3" id="KW-1185">Reference proteome</keyword>
<dbReference type="RefSeq" id="WP_012941616.1">
    <property type="nucleotide sequence ID" value="NC_013743.1"/>
</dbReference>
<gene>
    <name evidence="2" type="ordered locus">Htur_0393</name>
</gene>
<evidence type="ECO:0000259" key="1">
    <source>
        <dbReference type="PROSITE" id="PS51733"/>
    </source>
</evidence>
<proteinExistence type="predicted"/>
<accession>D2RV00</accession>
<dbReference type="InterPro" id="IPR045864">
    <property type="entry name" value="aa-tRNA-synth_II/BPL/LPL"/>
</dbReference>
<organism evidence="2 3">
    <name type="scientific">Haloterrigena turkmenica (strain ATCC 51198 / DSM 5511 / JCM 9101 / NCIMB 13204 / VKM B-1734 / 4k)</name>
    <name type="common">Halococcus turkmenicus</name>
    <dbReference type="NCBI Taxonomy" id="543526"/>
    <lineage>
        <taxon>Archaea</taxon>
        <taxon>Methanobacteriati</taxon>
        <taxon>Methanobacteriota</taxon>
        <taxon>Stenosarchaea group</taxon>
        <taxon>Halobacteria</taxon>
        <taxon>Halobacteriales</taxon>
        <taxon>Natrialbaceae</taxon>
        <taxon>Haloterrigena</taxon>
    </lineage>
</organism>
<evidence type="ECO:0000313" key="2">
    <source>
        <dbReference type="EMBL" id="ADB59293.1"/>
    </source>
</evidence>
<dbReference type="eggNOG" id="arCOG01941">
    <property type="taxonomic scope" value="Archaea"/>
</dbReference>
<name>D2RV00_HALTV</name>
<dbReference type="Proteomes" id="UP000001903">
    <property type="component" value="Chromosome"/>
</dbReference>
<dbReference type="GeneID" id="8740960"/>
<reference evidence="2 3" key="1">
    <citation type="journal article" date="2010" name="Stand. Genomic Sci.">
        <title>Complete genome sequence of Haloterrigena turkmenica type strain (4k).</title>
        <authorList>
            <person name="Saunders E."/>
            <person name="Tindall B.J."/>
            <person name="Fahnrich R."/>
            <person name="Lapidus A."/>
            <person name="Copeland A."/>
            <person name="Del Rio T.G."/>
            <person name="Lucas S."/>
            <person name="Chen F."/>
            <person name="Tice H."/>
            <person name="Cheng J.F."/>
            <person name="Han C."/>
            <person name="Detter J.C."/>
            <person name="Bruce D."/>
            <person name="Goodwin L."/>
            <person name="Chain P."/>
            <person name="Pitluck S."/>
            <person name="Pati A."/>
            <person name="Ivanova N."/>
            <person name="Mavromatis K."/>
            <person name="Chen A."/>
            <person name="Palaniappan K."/>
            <person name="Land M."/>
            <person name="Hauser L."/>
            <person name="Chang Y.J."/>
            <person name="Jeffries C.D."/>
            <person name="Brettin T."/>
            <person name="Rohde M."/>
            <person name="Goker M."/>
            <person name="Bristow J."/>
            <person name="Eisen J.A."/>
            <person name="Markowitz V."/>
            <person name="Hugenholtz P."/>
            <person name="Klenk H.P."/>
            <person name="Kyrpides N.C."/>
        </authorList>
    </citation>
    <scope>NUCLEOTIDE SEQUENCE [LARGE SCALE GENOMIC DNA]</scope>
    <source>
        <strain evidence="3">ATCC 51198 / DSM 5511 / JCM 9101 / NCIMB 13204 / VKM B-1734 / 4k</strain>
    </source>
</reference>